<dbReference type="SUPFAM" id="SSF56672">
    <property type="entry name" value="DNA/RNA polymerases"/>
    <property type="match status" value="1"/>
</dbReference>
<gene>
    <name evidence="2" type="ORF">QYE76_065960</name>
</gene>
<evidence type="ECO:0000256" key="1">
    <source>
        <dbReference type="SAM" id="MobiDB-lite"/>
    </source>
</evidence>
<comment type="caution">
    <text evidence="2">The sequence shown here is derived from an EMBL/GenBank/DDBJ whole genome shotgun (WGS) entry which is preliminary data.</text>
</comment>
<dbReference type="CDD" id="cd01647">
    <property type="entry name" value="RT_LTR"/>
    <property type="match status" value="1"/>
</dbReference>
<evidence type="ECO:0000313" key="2">
    <source>
        <dbReference type="EMBL" id="KAK1648155.1"/>
    </source>
</evidence>
<feature type="region of interest" description="Disordered" evidence="1">
    <location>
        <begin position="108"/>
        <end position="186"/>
    </location>
</feature>
<proteinExistence type="predicted"/>
<dbReference type="AlphaFoldDB" id="A0AAD8WAE4"/>
<reference evidence="2" key="1">
    <citation type="submission" date="2023-07" db="EMBL/GenBank/DDBJ databases">
        <title>A chromosome-level genome assembly of Lolium multiflorum.</title>
        <authorList>
            <person name="Chen Y."/>
            <person name="Copetti D."/>
            <person name="Kolliker R."/>
            <person name="Studer B."/>
        </authorList>
    </citation>
    <scope>NUCLEOTIDE SEQUENCE</scope>
    <source>
        <strain evidence="2">02402/16</strain>
        <tissue evidence="2">Leaf</tissue>
    </source>
</reference>
<feature type="compositionally biased region" description="Basic and acidic residues" evidence="1">
    <location>
        <begin position="50"/>
        <end position="81"/>
    </location>
</feature>
<feature type="region of interest" description="Disordered" evidence="1">
    <location>
        <begin position="203"/>
        <end position="238"/>
    </location>
</feature>
<feature type="compositionally biased region" description="Basic and acidic residues" evidence="1">
    <location>
        <begin position="144"/>
        <end position="153"/>
    </location>
</feature>
<accession>A0AAD8WAE4</accession>
<evidence type="ECO:0000313" key="3">
    <source>
        <dbReference type="Proteomes" id="UP001231189"/>
    </source>
</evidence>
<name>A0AAD8WAE4_LOLMU</name>
<dbReference type="InterPro" id="IPR053134">
    <property type="entry name" value="RNA-dir_DNA_polymerase"/>
</dbReference>
<sequence length="517" mass="58167">MGGCRPNTMLWHKLRRSDPKSMAALMAIADKYALAEEAGKAPADISPAPARRDNNKPAEHKPEGGSHGSRRDNYRGKRHSDQPGPPIRFMCDAVCGPCDARAATWRRAQTGRQWKPSTQRQRYSTAVLVSQRQEPLQPHHPRLPLHEAADKRRATSAPTPPSPSRRAGRPSRAREPASSTTRLTKCNMADIWPKMPTYIIFTSEPEDKTSRRAVPSGSARSFAGPRSPKRSNEAITFDRRDTGLSCRSRNSYAMVSTPPPPQPARRPCCQPIGRITLEVMFGKPDHFRKRIEFEPPWTLATRKLKIAPDAGHRPQKQLIHAPSPLARPRRQTCRLWATRQDDSLPAGRQHQEICWTGASVGQVSSPSVLARTEIERLTGFLRENRDIFAWTPRDMPGVPRELAEHLHVRPDAKPVKQPLRRFAEERRKAIGEEIARLLAAGFIMEVLHPDWLANPVLVLKKNDSWRMCIDYTSLNKACPKDPFPLPRIDQVIDSTAGCELLSFLDAYSGYHQSFESG</sequence>
<organism evidence="2 3">
    <name type="scientific">Lolium multiflorum</name>
    <name type="common">Italian ryegrass</name>
    <name type="synonym">Lolium perenne subsp. multiflorum</name>
    <dbReference type="NCBI Taxonomy" id="4521"/>
    <lineage>
        <taxon>Eukaryota</taxon>
        <taxon>Viridiplantae</taxon>
        <taxon>Streptophyta</taxon>
        <taxon>Embryophyta</taxon>
        <taxon>Tracheophyta</taxon>
        <taxon>Spermatophyta</taxon>
        <taxon>Magnoliopsida</taxon>
        <taxon>Liliopsida</taxon>
        <taxon>Poales</taxon>
        <taxon>Poaceae</taxon>
        <taxon>BOP clade</taxon>
        <taxon>Pooideae</taxon>
        <taxon>Poodae</taxon>
        <taxon>Poeae</taxon>
        <taxon>Poeae Chloroplast Group 2 (Poeae type)</taxon>
        <taxon>Loliodinae</taxon>
        <taxon>Loliinae</taxon>
        <taxon>Lolium</taxon>
    </lineage>
</organism>
<dbReference type="InterPro" id="IPR043502">
    <property type="entry name" value="DNA/RNA_pol_sf"/>
</dbReference>
<dbReference type="PANTHER" id="PTHR24559:SF444">
    <property type="entry name" value="REVERSE TRANSCRIPTASE DOMAIN-CONTAINING PROTEIN"/>
    <property type="match status" value="1"/>
</dbReference>
<feature type="region of interest" description="Disordered" evidence="1">
    <location>
        <begin position="37"/>
        <end position="87"/>
    </location>
</feature>
<dbReference type="Gene3D" id="3.10.10.10">
    <property type="entry name" value="HIV Type 1 Reverse Transcriptase, subunit A, domain 1"/>
    <property type="match status" value="1"/>
</dbReference>
<protein>
    <submittedName>
        <fullName evidence="2">Uncharacterized protein</fullName>
    </submittedName>
</protein>
<keyword evidence="3" id="KW-1185">Reference proteome</keyword>
<dbReference type="Proteomes" id="UP001231189">
    <property type="component" value="Unassembled WGS sequence"/>
</dbReference>
<dbReference type="PANTHER" id="PTHR24559">
    <property type="entry name" value="TRANSPOSON TY3-I GAG-POL POLYPROTEIN"/>
    <property type="match status" value="1"/>
</dbReference>
<dbReference type="EMBL" id="JAUUTY010000004">
    <property type="protein sequence ID" value="KAK1648155.1"/>
    <property type="molecule type" value="Genomic_DNA"/>
</dbReference>
<dbReference type="InterPro" id="IPR043128">
    <property type="entry name" value="Rev_trsase/Diguanyl_cyclase"/>
</dbReference>
<feature type="compositionally biased region" description="Polar residues" evidence="1">
    <location>
        <begin position="110"/>
        <end position="134"/>
    </location>
</feature>
<dbReference type="Gene3D" id="3.30.70.270">
    <property type="match status" value="1"/>
</dbReference>